<dbReference type="PANTHER" id="PTHR31793:SF24">
    <property type="entry name" value="LONG-CHAIN ACYL-COA THIOESTERASE FADM"/>
    <property type="match status" value="1"/>
</dbReference>
<sequence length="269" mass="30001">MNSAERGSAPVASGTRTEPLSFDDPLAPAPPAGEGFETAWTVRTGDVDPDNRLRFDGIARYLQDIGSDNLAATPLGETDPFWIVRRTVIDVHTPVKFPDRVHMRRWCSSMSTRWSNMRVDITTDKGASIETEGFWINISATTGMPTRISDEALGLLARTTEEHRLRWKAWLTEPAPAQSHTDVQFPLRATDIDSFNHVNNAAYWHAVEELLVDRSDLLSVPHRAVIEYLSPILAGEHVSIRHRYEGGELTMWFVVSGVARCVAKVAPRA</sequence>
<dbReference type="InterPro" id="IPR050563">
    <property type="entry name" value="4-hydroxybenzoyl-CoA_TE"/>
</dbReference>
<evidence type="ECO:0000313" key="4">
    <source>
        <dbReference type="EMBL" id="WXG66888.1"/>
    </source>
</evidence>
<organism evidence="4 5">
    <name type="scientific">Rhodococcus sovatensis</name>
    <dbReference type="NCBI Taxonomy" id="1805840"/>
    <lineage>
        <taxon>Bacteria</taxon>
        <taxon>Bacillati</taxon>
        <taxon>Actinomycetota</taxon>
        <taxon>Actinomycetes</taxon>
        <taxon>Mycobacteriales</taxon>
        <taxon>Nocardiaceae</taxon>
        <taxon>Rhodococcus</taxon>
    </lineage>
</organism>
<feature type="domain" description="Acyl-ACP thioesterase N-terminal hotdog" evidence="2">
    <location>
        <begin position="35"/>
        <end position="153"/>
    </location>
</feature>
<reference evidence="4 5" key="1">
    <citation type="submission" date="2024-03" db="EMBL/GenBank/DDBJ databases">
        <title>Natural products discovery in diverse microorganisms through a two-stage MS feature dereplication strategy.</title>
        <authorList>
            <person name="Zhang R."/>
        </authorList>
    </citation>
    <scope>NUCLEOTIDE SEQUENCE [LARGE SCALE GENOMIC DNA]</scope>
    <source>
        <strain evidence="4 5">18930</strain>
    </source>
</reference>
<dbReference type="SUPFAM" id="SSF54637">
    <property type="entry name" value="Thioesterase/thiol ester dehydrase-isomerase"/>
    <property type="match status" value="2"/>
</dbReference>
<name>A0ABZ2PD79_9NOCA</name>
<dbReference type="Gene3D" id="3.10.129.10">
    <property type="entry name" value="Hotdog Thioesterase"/>
    <property type="match status" value="1"/>
</dbReference>
<gene>
    <name evidence="4" type="ORF">WDS16_16605</name>
</gene>
<proteinExistence type="predicted"/>
<dbReference type="InterPro" id="IPR049427">
    <property type="entry name" value="Acyl-ACP_TE_C"/>
</dbReference>
<evidence type="ECO:0000313" key="5">
    <source>
        <dbReference type="Proteomes" id="UP001432000"/>
    </source>
</evidence>
<dbReference type="InterPro" id="IPR002864">
    <property type="entry name" value="Acyl-ACP_thioesterase_NHD"/>
</dbReference>
<keyword evidence="5" id="KW-1185">Reference proteome</keyword>
<dbReference type="PANTHER" id="PTHR31793">
    <property type="entry name" value="4-HYDROXYBENZOYL-COA THIOESTERASE FAMILY MEMBER"/>
    <property type="match status" value="1"/>
</dbReference>
<dbReference type="Pfam" id="PF01643">
    <property type="entry name" value="Acyl-ACP_TE"/>
    <property type="match status" value="1"/>
</dbReference>
<accession>A0ABZ2PD79</accession>
<dbReference type="RefSeq" id="WP_338886326.1">
    <property type="nucleotide sequence ID" value="NZ_CP147846.1"/>
</dbReference>
<dbReference type="Proteomes" id="UP001432000">
    <property type="component" value="Chromosome"/>
</dbReference>
<protein>
    <submittedName>
        <fullName evidence="4">Acyl-ACP thioesterase domain-containing protein</fullName>
    </submittedName>
</protein>
<dbReference type="InterPro" id="IPR029069">
    <property type="entry name" value="HotDog_dom_sf"/>
</dbReference>
<dbReference type="EMBL" id="CP147846">
    <property type="protein sequence ID" value="WXG66888.1"/>
    <property type="molecule type" value="Genomic_DNA"/>
</dbReference>
<evidence type="ECO:0000259" key="2">
    <source>
        <dbReference type="Pfam" id="PF01643"/>
    </source>
</evidence>
<feature type="region of interest" description="Disordered" evidence="1">
    <location>
        <begin position="1"/>
        <end position="36"/>
    </location>
</feature>
<feature type="domain" description="Acyl-ACP thioesterase-like C-terminal" evidence="3">
    <location>
        <begin position="178"/>
        <end position="242"/>
    </location>
</feature>
<dbReference type="Pfam" id="PF20791">
    <property type="entry name" value="Acyl-ACP_TE_C"/>
    <property type="match status" value="1"/>
</dbReference>
<evidence type="ECO:0000259" key="3">
    <source>
        <dbReference type="Pfam" id="PF20791"/>
    </source>
</evidence>
<evidence type="ECO:0000256" key="1">
    <source>
        <dbReference type="SAM" id="MobiDB-lite"/>
    </source>
</evidence>